<comment type="caution">
    <text evidence="1">The sequence shown here is derived from an EMBL/GenBank/DDBJ whole genome shotgun (WGS) entry which is preliminary data.</text>
</comment>
<dbReference type="Proteomes" id="UP000078397">
    <property type="component" value="Unassembled WGS sequence"/>
</dbReference>
<dbReference type="OrthoDB" id="4932991at2759"/>
<proteinExistence type="predicted"/>
<gene>
    <name evidence="1" type="ORF">VFPPC_16462</name>
</gene>
<sequence length="220" mass="24166">MTSKDTIHSAWYISPTHQNAILTHSNTIKTLIERLLDVVPPSYHPASPIKHLRTDTGFILNMAYNFGGESLSPFSATQPSSNGPSVQHSLRCFLRFYATSFHGRQNITAEALHSPAGDMASYMEGLVDGCSQDLEKPCGGKCDLACGAVREVQGEALLYSCNLVTGYILSCMVGSEAAEEYFREQFRMAWPRVQELLGSGEDDERLRVPLKVGKGILAHL</sequence>
<evidence type="ECO:0000313" key="2">
    <source>
        <dbReference type="Proteomes" id="UP000078397"/>
    </source>
</evidence>
<keyword evidence="2" id="KW-1185">Reference proteome</keyword>
<protein>
    <submittedName>
        <fullName evidence="1">Uncharacterized protein</fullName>
    </submittedName>
</protein>
<dbReference type="AlphaFoldDB" id="A0A179FDG1"/>
<organism evidence="1 2">
    <name type="scientific">Pochonia chlamydosporia 170</name>
    <dbReference type="NCBI Taxonomy" id="1380566"/>
    <lineage>
        <taxon>Eukaryota</taxon>
        <taxon>Fungi</taxon>
        <taxon>Dikarya</taxon>
        <taxon>Ascomycota</taxon>
        <taxon>Pezizomycotina</taxon>
        <taxon>Sordariomycetes</taxon>
        <taxon>Hypocreomycetidae</taxon>
        <taxon>Hypocreales</taxon>
        <taxon>Clavicipitaceae</taxon>
        <taxon>Pochonia</taxon>
    </lineage>
</organism>
<reference evidence="1 2" key="1">
    <citation type="journal article" date="2016" name="PLoS Pathog.">
        <title>Biosynthesis of antibiotic leucinostatins in bio-control fungus Purpureocillium lilacinum and their inhibition on phytophthora revealed by genome mining.</title>
        <authorList>
            <person name="Wang G."/>
            <person name="Liu Z."/>
            <person name="Lin R."/>
            <person name="Li E."/>
            <person name="Mao Z."/>
            <person name="Ling J."/>
            <person name="Yang Y."/>
            <person name="Yin W.B."/>
            <person name="Xie B."/>
        </authorList>
    </citation>
    <scope>NUCLEOTIDE SEQUENCE [LARGE SCALE GENOMIC DNA]</scope>
    <source>
        <strain evidence="1">170</strain>
    </source>
</reference>
<dbReference type="GeneID" id="28858209"/>
<name>A0A179FDG1_METCM</name>
<accession>A0A179FDG1</accession>
<dbReference type="RefSeq" id="XP_018140920.1">
    <property type="nucleotide sequence ID" value="XM_018294215.1"/>
</dbReference>
<evidence type="ECO:0000313" key="1">
    <source>
        <dbReference type="EMBL" id="OAQ63340.1"/>
    </source>
</evidence>
<dbReference type="EMBL" id="LSBJ02000006">
    <property type="protein sequence ID" value="OAQ63340.1"/>
    <property type="molecule type" value="Genomic_DNA"/>
</dbReference>
<dbReference type="KEGG" id="pchm:VFPPC_16462"/>